<gene>
    <name evidence="1" type="ORF">D2T29_22365</name>
</gene>
<comment type="caution">
    <text evidence="1">The sequence shown here is derived from an EMBL/GenBank/DDBJ whole genome shotgun (WGS) entry which is preliminary data.</text>
</comment>
<dbReference type="RefSeq" id="WP_128234218.1">
    <property type="nucleotide sequence ID" value="NZ_SAUY01000084.1"/>
</dbReference>
<protein>
    <recommendedName>
        <fullName evidence="3">Terminase large subunit</fullName>
    </recommendedName>
</protein>
<dbReference type="Proteomes" id="UP000284451">
    <property type="component" value="Unassembled WGS sequence"/>
</dbReference>
<dbReference type="AlphaFoldDB" id="A0A443JXA9"/>
<proteinExistence type="predicted"/>
<evidence type="ECO:0008006" key="3">
    <source>
        <dbReference type="Google" id="ProtNLM"/>
    </source>
</evidence>
<organism evidence="1 2">
    <name type="scientific">Paenirhodobacter populi</name>
    <dbReference type="NCBI Taxonomy" id="2306993"/>
    <lineage>
        <taxon>Bacteria</taxon>
        <taxon>Pseudomonadati</taxon>
        <taxon>Pseudomonadota</taxon>
        <taxon>Alphaproteobacteria</taxon>
        <taxon>Rhodobacterales</taxon>
        <taxon>Rhodobacter group</taxon>
        <taxon>Paenirhodobacter</taxon>
    </lineage>
</organism>
<name>A0A443JXA9_9RHOB</name>
<reference evidence="1 2" key="2">
    <citation type="submission" date="2019-01" db="EMBL/GenBank/DDBJ databases">
        <authorList>
            <person name="Li Y."/>
        </authorList>
    </citation>
    <scope>NUCLEOTIDE SEQUENCE [LARGE SCALE GENOMIC DNA]</scope>
    <source>
        <strain evidence="1 2">07D10-4-3</strain>
    </source>
</reference>
<reference evidence="1 2" key="1">
    <citation type="submission" date="2019-01" db="EMBL/GenBank/DDBJ databases">
        <title>Sinorhodobacter populi sp. nov. isolated from the symptomatic bark tissue of Populus euramericana canker.</title>
        <authorList>
            <person name="Xu G."/>
        </authorList>
    </citation>
    <scope>NUCLEOTIDE SEQUENCE [LARGE SCALE GENOMIC DNA]</scope>
    <source>
        <strain evidence="1 2">07D10-4-3</strain>
    </source>
</reference>
<dbReference type="EMBL" id="SAUY01000084">
    <property type="protein sequence ID" value="RWR25106.1"/>
    <property type="molecule type" value="Genomic_DNA"/>
</dbReference>
<accession>A0A443JXA9</accession>
<evidence type="ECO:0000313" key="2">
    <source>
        <dbReference type="Proteomes" id="UP000284451"/>
    </source>
</evidence>
<evidence type="ECO:0000313" key="1">
    <source>
        <dbReference type="EMBL" id="RWR25106.1"/>
    </source>
</evidence>
<sequence length="77" mass="8386">MRVFLFIPRGNRKTSLAAALSLLHLIGPEKVSGGKLVFAACDKRHAGIAFKEPANTVRLDSRLAQVTKITDQRNAAK</sequence>